<sequence>MHIKKIDLDLDSEIRLAPKIEGQGHIRYRLWVDEKGNLYVQFENNAESGTFSNLLFSVSKYESERNSDKALRNLKGYDSISKSFKFSGNNNDGAFLKAVLRHLLPIDE</sequence>
<dbReference type="EMBL" id="FNUX01000068">
    <property type="protein sequence ID" value="SEG24434.1"/>
    <property type="molecule type" value="Genomic_DNA"/>
</dbReference>
<reference evidence="1 2" key="1">
    <citation type="submission" date="2016-10" db="EMBL/GenBank/DDBJ databases">
        <authorList>
            <person name="de Groot N.N."/>
        </authorList>
    </citation>
    <scope>NUCLEOTIDE SEQUENCE [LARGE SCALE GENOMIC DNA]</scope>
    <source>
        <strain evidence="1 2">Nm13</strain>
    </source>
</reference>
<dbReference type="AlphaFoldDB" id="A0A1H5YKB5"/>
<protein>
    <submittedName>
        <fullName evidence="1">Uncharacterized protein</fullName>
    </submittedName>
</protein>
<evidence type="ECO:0000313" key="1">
    <source>
        <dbReference type="EMBL" id="SEG24434.1"/>
    </source>
</evidence>
<proteinExistence type="predicted"/>
<gene>
    <name evidence="1" type="ORF">SAMN05216334_1683</name>
</gene>
<dbReference type="OrthoDB" id="9946664at2"/>
<organism evidence="1 2">
    <name type="scientific">Nitrosomonas ureae</name>
    <dbReference type="NCBI Taxonomy" id="44577"/>
    <lineage>
        <taxon>Bacteria</taxon>
        <taxon>Pseudomonadati</taxon>
        <taxon>Pseudomonadota</taxon>
        <taxon>Betaproteobacteria</taxon>
        <taxon>Nitrosomonadales</taxon>
        <taxon>Nitrosomonadaceae</taxon>
        <taxon>Nitrosomonas</taxon>
    </lineage>
</organism>
<accession>A0A1H5YKB5</accession>
<dbReference type="RefSeq" id="WP_103967733.1">
    <property type="nucleotide sequence ID" value="NZ_FNUX01000068.1"/>
</dbReference>
<name>A0A1H5YKB5_9PROT</name>
<evidence type="ECO:0000313" key="2">
    <source>
        <dbReference type="Proteomes" id="UP000236753"/>
    </source>
</evidence>
<dbReference type="Proteomes" id="UP000236753">
    <property type="component" value="Unassembled WGS sequence"/>
</dbReference>